<proteinExistence type="predicted"/>
<evidence type="ECO:0000313" key="2">
    <source>
        <dbReference type="Proteomes" id="UP000199548"/>
    </source>
</evidence>
<organism evidence="1 2">
    <name type="scientific">Paraburkholderia megapolitana</name>
    <dbReference type="NCBI Taxonomy" id="420953"/>
    <lineage>
        <taxon>Bacteria</taxon>
        <taxon>Pseudomonadati</taxon>
        <taxon>Pseudomonadota</taxon>
        <taxon>Betaproteobacteria</taxon>
        <taxon>Burkholderiales</taxon>
        <taxon>Burkholderiaceae</taxon>
        <taxon>Paraburkholderia</taxon>
    </lineage>
</organism>
<evidence type="ECO:0000313" key="1">
    <source>
        <dbReference type="EMBL" id="SFI29512.1"/>
    </source>
</evidence>
<dbReference type="AlphaFoldDB" id="A0A1I3H1R6"/>
<name>A0A1I3H1R6_9BURK</name>
<dbReference type="EMBL" id="FOQU01000002">
    <property type="protein sequence ID" value="SFI29512.1"/>
    <property type="molecule type" value="Genomic_DNA"/>
</dbReference>
<gene>
    <name evidence="1" type="ORF">SAMN05192543_102798</name>
</gene>
<protein>
    <submittedName>
        <fullName evidence="1">Uncharacterized protein</fullName>
    </submittedName>
</protein>
<reference evidence="1 2" key="1">
    <citation type="submission" date="2016-10" db="EMBL/GenBank/DDBJ databases">
        <authorList>
            <person name="de Groot N.N."/>
        </authorList>
    </citation>
    <scope>NUCLEOTIDE SEQUENCE [LARGE SCALE GENOMIC DNA]</scope>
    <source>
        <strain evidence="1 2">LMG 23650</strain>
    </source>
</reference>
<accession>A0A1I3H1R6</accession>
<dbReference type="Proteomes" id="UP000199548">
    <property type="component" value="Unassembled WGS sequence"/>
</dbReference>
<keyword evidence="2" id="KW-1185">Reference proteome</keyword>
<dbReference type="RefSeq" id="WP_143098045.1">
    <property type="nucleotide sequence ID" value="NZ_CP041745.1"/>
</dbReference>
<sequence>MGKFVGSQAVNIAVDIVRDALRSDAIKLLGPINKDEAEACAKADAKYLATLLNEVHEQITNPRPQG</sequence>